<protein>
    <submittedName>
        <fullName evidence="5">Cell envelope-related function transcriptional attenuator common domain-containing protein</fullName>
    </submittedName>
</protein>
<proteinExistence type="inferred from homology"/>
<reference evidence="5 6" key="1">
    <citation type="submission" date="2016-11" db="EMBL/GenBank/DDBJ databases">
        <authorList>
            <person name="Varghese N."/>
            <person name="Submissions S."/>
        </authorList>
    </citation>
    <scope>NUCLEOTIDE SEQUENCE [LARGE SCALE GENOMIC DNA]</scope>
    <source>
        <strain evidence="5 6">PA</strain>
    </source>
</reference>
<accession>A0ABY1HXX7</accession>
<feature type="compositionally biased region" description="Low complexity" evidence="2">
    <location>
        <begin position="126"/>
        <end position="136"/>
    </location>
</feature>
<gene>
    <name evidence="5" type="ORF">SAMN05216246_10160</name>
</gene>
<dbReference type="PANTHER" id="PTHR33392:SF6">
    <property type="entry name" value="POLYISOPRENYL-TEICHOIC ACID--PEPTIDOGLYCAN TEICHOIC ACID TRANSFERASE TAGU"/>
    <property type="match status" value="1"/>
</dbReference>
<dbReference type="PANTHER" id="PTHR33392">
    <property type="entry name" value="POLYISOPRENYL-TEICHOIC ACID--PEPTIDOGLYCAN TEICHOIC ACID TRANSFERASE TAGU"/>
    <property type="match status" value="1"/>
</dbReference>
<feature type="compositionally biased region" description="Pro residues" evidence="2">
    <location>
        <begin position="29"/>
        <end position="47"/>
    </location>
</feature>
<evidence type="ECO:0000313" key="6">
    <source>
        <dbReference type="Proteomes" id="UP000184390"/>
    </source>
</evidence>
<feature type="region of interest" description="Disordered" evidence="2">
    <location>
        <begin position="1"/>
        <end position="159"/>
    </location>
</feature>
<keyword evidence="3" id="KW-0472">Membrane</keyword>
<keyword evidence="6" id="KW-1185">Reference proteome</keyword>
<keyword evidence="3" id="KW-1133">Transmembrane helix</keyword>
<evidence type="ECO:0000313" key="5">
    <source>
        <dbReference type="EMBL" id="SHI28830.1"/>
    </source>
</evidence>
<dbReference type="EMBL" id="FQYL01000001">
    <property type="protein sequence ID" value="SHI28830.1"/>
    <property type="molecule type" value="Genomic_DNA"/>
</dbReference>
<keyword evidence="3" id="KW-0812">Transmembrane</keyword>
<feature type="domain" description="Cell envelope-related transcriptional attenuator" evidence="4">
    <location>
        <begin position="233"/>
        <end position="377"/>
    </location>
</feature>
<dbReference type="Proteomes" id="UP000184390">
    <property type="component" value="Unassembled WGS sequence"/>
</dbReference>
<evidence type="ECO:0000256" key="2">
    <source>
        <dbReference type="SAM" id="MobiDB-lite"/>
    </source>
</evidence>
<dbReference type="Gene3D" id="3.40.630.190">
    <property type="entry name" value="LCP protein"/>
    <property type="match status" value="1"/>
</dbReference>
<feature type="transmembrane region" description="Helical" evidence="3">
    <location>
        <begin position="164"/>
        <end position="187"/>
    </location>
</feature>
<organism evidence="5 6">
    <name type="scientific">Actinomyces denticolens</name>
    <dbReference type="NCBI Taxonomy" id="52767"/>
    <lineage>
        <taxon>Bacteria</taxon>
        <taxon>Bacillati</taxon>
        <taxon>Actinomycetota</taxon>
        <taxon>Actinomycetes</taxon>
        <taxon>Actinomycetales</taxon>
        <taxon>Actinomycetaceae</taxon>
        <taxon>Actinomyces</taxon>
    </lineage>
</organism>
<dbReference type="InterPro" id="IPR050922">
    <property type="entry name" value="LytR/CpsA/Psr_CW_biosynth"/>
</dbReference>
<evidence type="ECO:0000256" key="3">
    <source>
        <dbReference type="SAM" id="Phobius"/>
    </source>
</evidence>
<comment type="caution">
    <text evidence="5">The sequence shown here is derived from an EMBL/GenBank/DDBJ whole genome shotgun (WGS) entry which is preliminary data.</text>
</comment>
<dbReference type="Pfam" id="PF03816">
    <property type="entry name" value="LytR_cpsA_psr"/>
    <property type="match status" value="1"/>
</dbReference>
<sequence length="479" mass="49590">MRQGRQPDPRPAPEAPARRSVLGGHQAGPKPPSPEPTAVPRQSPAPAPRAGTAGGAGGSHARPGSSARALGAAPQRPAPDATQALPSGYPPAGQGYEDHGAGVPGYPDPLPTSYGPSTGGWPDQPAPGAVPAGPSGPMRPGFPSGPGPIDPGRRAPRRRRRRRVLGWTALVIVLVLGIVVGRVAWLAHEVDDKLGRVNALSGAKDTAGETWLIVGSDARGDGGIAEDGTEGSRADSIMLLHKNNGQSSLTTLPRDTYVEIPGYGGDKINAAYSYGGPELLVQTVEGLSGLTIDHYMEVGMAGVKETVDAVDGIDVCLDYDVDDPDSGLVWDTSKGACQHVDGEKALAYSRMRKSDPTGDIGRGLRQRAVISAVVDRAVSAKTLISWPRQDKLVDAGTKVLTADDDTGLTDIGQMVLGFRSASSDGLTGAPPIDSLDYEPGGIGAAVLLEDETAPDFFSKLREGRLTSSDFNQVEAPSAS</sequence>
<name>A0ABY1HXX7_9ACTO</name>
<evidence type="ECO:0000256" key="1">
    <source>
        <dbReference type="ARBA" id="ARBA00006068"/>
    </source>
</evidence>
<dbReference type="NCBIfam" id="TIGR00350">
    <property type="entry name" value="lytR_cpsA_psr"/>
    <property type="match status" value="1"/>
</dbReference>
<dbReference type="InterPro" id="IPR004474">
    <property type="entry name" value="LytR_CpsA_psr"/>
</dbReference>
<comment type="similarity">
    <text evidence="1">Belongs to the LytR/CpsA/Psr (LCP) family.</text>
</comment>
<evidence type="ECO:0000259" key="4">
    <source>
        <dbReference type="Pfam" id="PF03816"/>
    </source>
</evidence>